<evidence type="ECO:0000259" key="1">
    <source>
        <dbReference type="Pfam" id="PF02836"/>
    </source>
</evidence>
<dbReference type="InterPro" id="IPR006103">
    <property type="entry name" value="Glyco_hydro_2_cat"/>
</dbReference>
<name>A0A1I5SGJ8_HYMAR</name>
<dbReference type="GO" id="GO:0004553">
    <property type="term" value="F:hydrolase activity, hydrolyzing O-glycosyl compounds"/>
    <property type="evidence" value="ECO:0007669"/>
    <property type="project" value="InterPro"/>
</dbReference>
<protein>
    <submittedName>
        <fullName evidence="2">Glycosyl hydrolases family 2, TIM barrel domain</fullName>
    </submittedName>
</protein>
<keyword evidence="3" id="KW-1185">Reference proteome</keyword>
<sequence>MNYHLFKRAAKLFTSLLGTTLLLSGCQSSPESIVEKITPLNPASDVVPVRVVRIDSSYQLQRAGKPYVIKGAAGVQHFEKIKEKGGNSVRLYAPAYADVLMDKAHQNGLTVMFGLWMKPPYEKFDYYDPKAVAEQQQEVYRQVQRYKNHPALLMWNLGNELDNHYGDFKVYQIVNETVKMIHKLDPNHPVTTTITDGVYAIPSIIHLCPDIDVLTVNVFNKLAQQPVRLAEAGWKGPYIIGEFGGRGWWEAPLTSWEAPLDQSSSDKAEFMQAGFKMTVQDQSSRCLGAYVLYWGNRFEQTDMWLSMFAPTGEKTPMVDMIQTLWTGQKPANQAPQVGAIRVANKLAQADLALEPNTDYPASVPATDPDGDPLRVEWKITRDVDEFHTLPQNRTAPETIPGAIREAKGLNAVIRTPTERGGYRLHVNVYDGQGSVSNNSFPFFVGVLDTPRLGIHMPQYRRY</sequence>
<dbReference type="STRING" id="1227077.SAMN04515668_0053"/>
<dbReference type="Proteomes" id="UP000199029">
    <property type="component" value="Unassembled WGS sequence"/>
</dbReference>
<dbReference type="Pfam" id="PF02836">
    <property type="entry name" value="Glyco_hydro_2_C"/>
    <property type="match status" value="1"/>
</dbReference>
<dbReference type="SUPFAM" id="SSF51445">
    <property type="entry name" value="(Trans)glycosidases"/>
    <property type="match status" value="1"/>
</dbReference>
<keyword evidence="2" id="KW-0378">Hydrolase</keyword>
<dbReference type="InterPro" id="IPR017853">
    <property type="entry name" value="GH"/>
</dbReference>
<accession>A0A1I5SGJ8</accession>
<dbReference type="PANTHER" id="PTHR42732:SF1">
    <property type="entry name" value="BETA-MANNOSIDASE"/>
    <property type="match status" value="1"/>
</dbReference>
<evidence type="ECO:0000313" key="2">
    <source>
        <dbReference type="EMBL" id="SFP69860.1"/>
    </source>
</evidence>
<proteinExistence type="predicted"/>
<organism evidence="2 3">
    <name type="scientific">Hymenobacter arizonensis</name>
    <name type="common">Siccationidurans arizonensis</name>
    <dbReference type="NCBI Taxonomy" id="1227077"/>
    <lineage>
        <taxon>Bacteria</taxon>
        <taxon>Pseudomonadati</taxon>
        <taxon>Bacteroidota</taxon>
        <taxon>Cytophagia</taxon>
        <taxon>Cytophagales</taxon>
        <taxon>Hymenobacteraceae</taxon>
        <taxon>Hymenobacter</taxon>
    </lineage>
</organism>
<dbReference type="GO" id="GO:0005975">
    <property type="term" value="P:carbohydrate metabolic process"/>
    <property type="evidence" value="ECO:0007669"/>
    <property type="project" value="InterPro"/>
</dbReference>
<dbReference type="OrthoDB" id="9801077at2"/>
<dbReference type="RefSeq" id="WP_143079989.1">
    <property type="nucleotide sequence ID" value="NZ_FOXS01000001.1"/>
</dbReference>
<feature type="domain" description="Glycoside hydrolase family 2 catalytic" evidence="1">
    <location>
        <begin position="117"/>
        <end position="225"/>
    </location>
</feature>
<dbReference type="EMBL" id="FOXS01000001">
    <property type="protein sequence ID" value="SFP69860.1"/>
    <property type="molecule type" value="Genomic_DNA"/>
</dbReference>
<gene>
    <name evidence="2" type="ORF">SAMN04515668_0053</name>
</gene>
<dbReference type="Gene3D" id="3.20.20.80">
    <property type="entry name" value="Glycosidases"/>
    <property type="match status" value="1"/>
</dbReference>
<reference evidence="3" key="1">
    <citation type="submission" date="2016-10" db="EMBL/GenBank/DDBJ databases">
        <authorList>
            <person name="Varghese N."/>
            <person name="Submissions S."/>
        </authorList>
    </citation>
    <scope>NUCLEOTIDE SEQUENCE [LARGE SCALE GENOMIC DNA]</scope>
    <source>
        <strain evidence="3">OR362-8,ATCC BAA-1266,JCM 13504</strain>
    </source>
</reference>
<evidence type="ECO:0000313" key="3">
    <source>
        <dbReference type="Proteomes" id="UP000199029"/>
    </source>
</evidence>
<dbReference type="InterPro" id="IPR051913">
    <property type="entry name" value="GH2_Domain-Containing"/>
</dbReference>
<dbReference type="AlphaFoldDB" id="A0A1I5SGJ8"/>
<dbReference type="PANTHER" id="PTHR42732">
    <property type="entry name" value="BETA-GALACTOSIDASE"/>
    <property type="match status" value="1"/>
</dbReference>
<dbReference type="PROSITE" id="PS51257">
    <property type="entry name" value="PROKAR_LIPOPROTEIN"/>
    <property type="match status" value="1"/>
</dbReference>